<feature type="domain" description="Calcineurin-like phosphoesterase" evidence="4">
    <location>
        <begin position="115"/>
        <end position="354"/>
    </location>
</feature>
<evidence type="ECO:0000313" key="5">
    <source>
        <dbReference type="Ensembl" id="ENSCMIP00000004726.1"/>
    </source>
</evidence>
<protein>
    <submittedName>
        <fullName evidence="5">Sphingomyelin phosphodiesterase 1</fullName>
    </submittedName>
</protein>
<dbReference type="Ensembl" id="ENSCMIT00000004901.1">
    <property type="protein sequence ID" value="ENSCMIP00000004726.1"/>
    <property type="gene ID" value="ENSCMIG00000002791.1"/>
</dbReference>
<evidence type="ECO:0000259" key="4">
    <source>
        <dbReference type="Pfam" id="PF00149"/>
    </source>
</evidence>
<name>A0A4W3GMP7_CALMI</name>
<dbReference type="Pfam" id="PF00149">
    <property type="entry name" value="Metallophos"/>
    <property type="match status" value="1"/>
</dbReference>
<keyword evidence="2" id="KW-0378">Hydrolase</keyword>
<comment type="similarity">
    <text evidence="1">Belongs to the acid sphingomyelinase family.</text>
</comment>
<reference evidence="6" key="2">
    <citation type="journal article" date="2007" name="PLoS Biol.">
        <title>Survey sequencing and comparative analysis of the elephant shark (Callorhinchus milii) genome.</title>
        <authorList>
            <person name="Venkatesh B."/>
            <person name="Kirkness E.F."/>
            <person name="Loh Y.H."/>
            <person name="Halpern A.L."/>
            <person name="Lee A.P."/>
            <person name="Johnson J."/>
            <person name="Dandona N."/>
            <person name="Viswanathan L.D."/>
            <person name="Tay A."/>
            <person name="Venter J.C."/>
            <person name="Strausberg R.L."/>
            <person name="Brenner S."/>
        </authorList>
    </citation>
    <scope>NUCLEOTIDE SEQUENCE [LARGE SCALE GENOMIC DNA]</scope>
</reference>
<evidence type="ECO:0000256" key="3">
    <source>
        <dbReference type="ARBA" id="ARBA00023180"/>
    </source>
</evidence>
<organism evidence="5 6">
    <name type="scientific">Callorhinchus milii</name>
    <name type="common">Ghost shark</name>
    <dbReference type="NCBI Taxonomy" id="7868"/>
    <lineage>
        <taxon>Eukaryota</taxon>
        <taxon>Metazoa</taxon>
        <taxon>Chordata</taxon>
        <taxon>Craniata</taxon>
        <taxon>Vertebrata</taxon>
        <taxon>Chondrichthyes</taxon>
        <taxon>Holocephali</taxon>
        <taxon>Chimaeriformes</taxon>
        <taxon>Callorhinchidae</taxon>
        <taxon>Callorhinchus</taxon>
    </lineage>
</organism>
<reference evidence="5" key="4">
    <citation type="submission" date="2025-08" db="UniProtKB">
        <authorList>
            <consortium name="Ensembl"/>
        </authorList>
    </citation>
    <scope>IDENTIFICATION</scope>
</reference>
<dbReference type="CDD" id="cd00842">
    <property type="entry name" value="MPP_ASMase"/>
    <property type="match status" value="1"/>
</dbReference>
<dbReference type="Gene3D" id="3.60.21.10">
    <property type="match status" value="1"/>
</dbReference>
<dbReference type="GO" id="GO:0046513">
    <property type="term" value="P:ceramide biosynthetic process"/>
    <property type="evidence" value="ECO:0007669"/>
    <property type="project" value="TreeGrafter"/>
</dbReference>
<dbReference type="GO" id="GO:0005615">
    <property type="term" value="C:extracellular space"/>
    <property type="evidence" value="ECO:0007669"/>
    <property type="project" value="TreeGrafter"/>
</dbReference>
<dbReference type="GeneTree" id="ENSGT00950000183182"/>
<reference evidence="6" key="1">
    <citation type="journal article" date="2006" name="Science">
        <title>Ancient noncoding elements conserved in the human genome.</title>
        <authorList>
            <person name="Venkatesh B."/>
            <person name="Kirkness E.F."/>
            <person name="Loh Y.H."/>
            <person name="Halpern A.L."/>
            <person name="Lee A.P."/>
            <person name="Johnson J."/>
            <person name="Dandona N."/>
            <person name="Viswanathan L.D."/>
            <person name="Tay A."/>
            <person name="Venter J.C."/>
            <person name="Strausberg R.L."/>
            <person name="Brenner S."/>
        </authorList>
    </citation>
    <scope>NUCLEOTIDE SEQUENCE [LARGE SCALE GENOMIC DNA]</scope>
</reference>
<evidence type="ECO:0000256" key="1">
    <source>
        <dbReference type="ARBA" id="ARBA00008234"/>
    </source>
</evidence>
<dbReference type="GO" id="GO:0005764">
    <property type="term" value="C:lysosome"/>
    <property type="evidence" value="ECO:0007669"/>
    <property type="project" value="TreeGrafter"/>
</dbReference>
<dbReference type="PANTHER" id="PTHR10340:SF34">
    <property type="entry name" value="SPHINGOMYELIN PHOSPHODIESTERASE"/>
    <property type="match status" value="1"/>
</dbReference>
<reference evidence="5" key="5">
    <citation type="submission" date="2025-09" db="UniProtKB">
        <authorList>
            <consortium name="Ensembl"/>
        </authorList>
    </citation>
    <scope>IDENTIFICATION</scope>
</reference>
<dbReference type="SUPFAM" id="SSF56300">
    <property type="entry name" value="Metallo-dependent phosphatases"/>
    <property type="match status" value="1"/>
</dbReference>
<sequence>NGLLWPSASLLSHYGNPSHSTFTNAERVAGVAVVICERLRLVPDPICSQVVELFKHDVITAWIGSVLRPDEACGLLLGSTCGRWDIYSDWNISLPATPKPPVLPPKPPHPGAPQLRLLFLTDIHWDREYIPGSSAQCKEPLCCRAGSGWPGRGRRGAGQWGDYSKCDLPLRTVHSLLKQLGGQGALDAVYWTGDIPAHNIWHQSRDDQLTALTTITGLLRQYLGKLHVYPAVGNHESTPVNSFPPPFIHGNQSSTWLYSAMSEAWAHWLPPSALHTLRMAGFYTVSVRQGLRLVSLNMNFCSRENFWLLINSTDPAGQLQWLVTVLQQAESQREKVHIIGHIPPGLCLRSWSWNYYRIVNRYTGPRLPLTDPSTTAHCPTPIHSTPHPPTHTMMVSALIGNASQLFIPSFISNRNSSRLYRSSQVVFIKTALPWLNSITVT</sequence>
<evidence type="ECO:0000313" key="6">
    <source>
        <dbReference type="Proteomes" id="UP000314986"/>
    </source>
</evidence>
<keyword evidence="6" id="KW-1185">Reference proteome</keyword>
<keyword evidence="3" id="KW-0325">Glycoprotein</keyword>
<dbReference type="InterPro" id="IPR004843">
    <property type="entry name" value="Calcineurin-like_PHP"/>
</dbReference>
<dbReference type="InterPro" id="IPR029052">
    <property type="entry name" value="Metallo-depent_PP-like"/>
</dbReference>
<proteinExistence type="inferred from homology"/>
<evidence type="ECO:0000256" key="2">
    <source>
        <dbReference type="ARBA" id="ARBA00022801"/>
    </source>
</evidence>
<dbReference type="AlphaFoldDB" id="A0A4W3GMP7"/>
<dbReference type="GO" id="GO:0061750">
    <property type="term" value="F:acid sphingomyelin phosphodiesterase activity"/>
    <property type="evidence" value="ECO:0007669"/>
    <property type="project" value="TreeGrafter"/>
</dbReference>
<dbReference type="PANTHER" id="PTHR10340">
    <property type="entry name" value="SPHINGOMYELIN PHOSPHODIESTERASE"/>
    <property type="match status" value="1"/>
</dbReference>
<reference evidence="6" key="3">
    <citation type="journal article" date="2014" name="Nature">
        <title>Elephant shark genome provides unique insights into gnathostome evolution.</title>
        <authorList>
            <consortium name="International Elephant Shark Genome Sequencing Consortium"/>
            <person name="Venkatesh B."/>
            <person name="Lee A.P."/>
            <person name="Ravi V."/>
            <person name="Maurya A.K."/>
            <person name="Lian M.M."/>
            <person name="Swann J.B."/>
            <person name="Ohta Y."/>
            <person name="Flajnik M.F."/>
            <person name="Sutoh Y."/>
            <person name="Kasahara M."/>
            <person name="Hoon S."/>
            <person name="Gangu V."/>
            <person name="Roy S.W."/>
            <person name="Irimia M."/>
            <person name="Korzh V."/>
            <person name="Kondrychyn I."/>
            <person name="Lim Z.W."/>
            <person name="Tay B.H."/>
            <person name="Tohari S."/>
            <person name="Kong K.W."/>
            <person name="Ho S."/>
            <person name="Lorente-Galdos B."/>
            <person name="Quilez J."/>
            <person name="Marques-Bonet T."/>
            <person name="Raney B.J."/>
            <person name="Ingham P.W."/>
            <person name="Tay A."/>
            <person name="Hillier L.W."/>
            <person name="Minx P."/>
            <person name="Boehm T."/>
            <person name="Wilson R.K."/>
            <person name="Brenner S."/>
            <person name="Warren W.C."/>
        </authorList>
    </citation>
    <scope>NUCLEOTIDE SEQUENCE [LARGE SCALE GENOMIC DNA]</scope>
</reference>
<dbReference type="GO" id="GO:0016020">
    <property type="term" value="C:membrane"/>
    <property type="evidence" value="ECO:0007669"/>
    <property type="project" value="GOC"/>
</dbReference>
<dbReference type="InterPro" id="IPR041805">
    <property type="entry name" value="ASMase/PPN1_MPP"/>
</dbReference>
<accession>A0A4W3GMP7</accession>
<dbReference type="Proteomes" id="UP000314986">
    <property type="component" value="Unassembled WGS sequence"/>
</dbReference>
<dbReference type="GO" id="GO:0006685">
    <property type="term" value="P:sphingomyelin catabolic process"/>
    <property type="evidence" value="ECO:0007669"/>
    <property type="project" value="TreeGrafter"/>
</dbReference>